<evidence type="ECO:0000313" key="6">
    <source>
        <dbReference type="Proteomes" id="UP000197290"/>
    </source>
</evidence>
<proteinExistence type="predicted"/>
<organism evidence="5 6">
    <name type="scientific">Sphingomonas dokdonensis</name>
    <dbReference type="NCBI Taxonomy" id="344880"/>
    <lineage>
        <taxon>Bacteria</taxon>
        <taxon>Pseudomonadati</taxon>
        <taxon>Pseudomonadota</taxon>
        <taxon>Alphaproteobacteria</taxon>
        <taxon>Sphingomonadales</taxon>
        <taxon>Sphingomonadaceae</taxon>
        <taxon>Sphingomonas</taxon>
    </lineage>
</organism>
<reference evidence="5 6" key="1">
    <citation type="submission" date="2017-03" db="EMBL/GenBank/DDBJ databases">
        <title>Genome sequence of Sphingomonas dokdonensis DSM 21029.</title>
        <authorList>
            <person name="Poehlein A."/>
            <person name="Wuebbeler J.H."/>
            <person name="Steinbuechel A."/>
            <person name="Daniel R."/>
        </authorList>
    </citation>
    <scope>NUCLEOTIDE SEQUENCE [LARGE SCALE GENOMIC DNA]</scope>
    <source>
        <strain evidence="5 6">DSM 21029</strain>
    </source>
</reference>
<dbReference type="InterPro" id="IPR003715">
    <property type="entry name" value="Poly_export_N"/>
</dbReference>
<evidence type="ECO:0000313" key="5">
    <source>
        <dbReference type="EMBL" id="OWK31443.1"/>
    </source>
</evidence>
<feature type="domain" description="Polysaccharide export protein N-terminal" evidence="3">
    <location>
        <begin position="39"/>
        <end position="113"/>
    </location>
</feature>
<evidence type="ECO:0000259" key="3">
    <source>
        <dbReference type="Pfam" id="PF02563"/>
    </source>
</evidence>
<evidence type="ECO:0000256" key="1">
    <source>
        <dbReference type="ARBA" id="ARBA00022729"/>
    </source>
</evidence>
<gene>
    <name evidence="5" type="ORF">SPDO_14520</name>
</gene>
<dbReference type="PANTHER" id="PTHR33619:SF3">
    <property type="entry name" value="POLYSACCHARIDE EXPORT PROTEIN GFCE-RELATED"/>
    <property type="match status" value="1"/>
</dbReference>
<feature type="signal peptide" evidence="2">
    <location>
        <begin position="1"/>
        <end position="19"/>
    </location>
</feature>
<accession>A0A245ZNY7</accession>
<dbReference type="Proteomes" id="UP000197290">
    <property type="component" value="Unassembled WGS sequence"/>
</dbReference>
<dbReference type="Pfam" id="PF02563">
    <property type="entry name" value="Poly_export"/>
    <property type="match status" value="1"/>
</dbReference>
<keyword evidence="1 2" id="KW-0732">Signal</keyword>
<dbReference type="AlphaFoldDB" id="A0A245ZNY7"/>
<dbReference type="EMBL" id="NBBI01000002">
    <property type="protein sequence ID" value="OWK31443.1"/>
    <property type="molecule type" value="Genomic_DNA"/>
</dbReference>
<dbReference type="GO" id="GO:0015159">
    <property type="term" value="F:polysaccharide transmembrane transporter activity"/>
    <property type="evidence" value="ECO:0007669"/>
    <property type="project" value="InterPro"/>
</dbReference>
<dbReference type="Gene3D" id="3.30.1950.10">
    <property type="entry name" value="wza like domain"/>
    <property type="match status" value="1"/>
</dbReference>
<dbReference type="PROSITE" id="PS51257">
    <property type="entry name" value="PROKAR_LIPOPROTEIN"/>
    <property type="match status" value="1"/>
</dbReference>
<feature type="chain" id="PRO_5012331576" evidence="2">
    <location>
        <begin position="20"/>
        <end position="192"/>
    </location>
</feature>
<comment type="caution">
    <text evidence="5">The sequence shown here is derived from an EMBL/GenBank/DDBJ whole genome shotgun (WGS) entry which is preliminary data.</text>
</comment>
<evidence type="ECO:0000259" key="4">
    <source>
        <dbReference type="Pfam" id="PF10531"/>
    </source>
</evidence>
<dbReference type="Gene3D" id="3.10.560.10">
    <property type="entry name" value="Outer membrane lipoprotein wza domain like"/>
    <property type="match status" value="1"/>
</dbReference>
<name>A0A245ZNY7_9SPHN</name>
<keyword evidence="6" id="KW-1185">Reference proteome</keyword>
<dbReference type="RefSeq" id="WP_088366778.1">
    <property type="nucleotide sequence ID" value="NZ_NBBI01000002.1"/>
</dbReference>
<dbReference type="InterPro" id="IPR049712">
    <property type="entry name" value="Poly_export"/>
</dbReference>
<dbReference type="PANTHER" id="PTHR33619">
    <property type="entry name" value="POLYSACCHARIDE EXPORT PROTEIN GFCE-RELATED"/>
    <property type="match status" value="1"/>
</dbReference>
<protein>
    <submittedName>
        <fullName evidence="5">Polysaccharide biosynthesis/export protein</fullName>
    </submittedName>
</protein>
<dbReference type="InterPro" id="IPR019554">
    <property type="entry name" value="Soluble_ligand-bd"/>
</dbReference>
<dbReference type="OrthoDB" id="197007at2"/>
<dbReference type="Pfam" id="PF10531">
    <property type="entry name" value="SLBB"/>
    <property type="match status" value="1"/>
</dbReference>
<evidence type="ECO:0000256" key="2">
    <source>
        <dbReference type="SAM" id="SignalP"/>
    </source>
</evidence>
<sequence length="192" mass="21185">MLLRPAFLLLLTLLFSACAEKGQGPVISSGERYASAASAVSDYRLGVGDRVRVTVFNEPSLTGEFWVNPDGMISLPLIGSVPARDRPVSEIARDAQARFADGYLRDPRVAAEVMVFRPFYILGEVDAPGQYPYVNGLTAMNAVALAKGFTPRANRDVIRIRRQGETDEVNYRLTPELIVYPGDTVRIGERFF</sequence>
<feature type="domain" description="Soluble ligand binding" evidence="4">
    <location>
        <begin position="119"/>
        <end position="166"/>
    </location>
</feature>